<dbReference type="CDD" id="cd05333">
    <property type="entry name" value="BKR_SDR_c"/>
    <property type="match status" value="1"/>
</dbReference>
<feature type="domain" description="Ketoreductase" evidence="9">
    <location>
        <begin position="6"/>
        <end position="185"/>
    </location>
</feature>
<feature type="binding site" evidence="7">
    <location>
        <position position="89"/>
    </location>
    <ligand>
        <name>NADP(+)</name>
        <dbReference type="ChEBI" id="CHEBI:58349"/>
    </ligand>
</feature>
<dbReference type="NCBIfam" id="NF009466">
    <property type="entry name" value="PRK12826.1-2"/>
    <property type="match status" value="1"/>
</dbReference>
<dbReference type="Pfam" id="PF13561">
    <property type="entry name" value="adh_short_C2"/>
    <property type="match status" value="1"/>
</dbReference>
<dbReference type="AlphaFoldDB" id="A0A3M8DWG5"/>
<evidence type="ECO:0000256" key="6">
    <source>
        <dbReference type="PIRSR" id="PIRSR611284-1"/>
    </source>
</evidence>
<keyword evidence="8" id="KW-0275">Fatty acid biosynthesis</keyword>
<dbReference type="RefSeq" id="WP_122916147.1">
    <property type="nucleotide sequence ID" value="NZ_RHHQ01000003.1"/>
</dbReference>
<dbReference type="Gene3D" id="3.40.50.720">
    <property type="entry name" value="NAD(P)-binding Rossmann-like Domain"/>
    <property type="match status" value="1"/>
</dbReference>
<organism evidence="10 11">
    <name type="scientific">Brevibacillus fluminis</name>
    <dbReference type="NCBI Taxonomy" id="511487"/>
    <lineage>
        <taxon>Bacteria</taxon>
        <taxon>Bacillati</taxon>
        <taxon>Bacillota</taxon>
        <taxon>Bacilli</taxon>
        <taxon>Bacillales</taxon>
        <taxon>Paenibacillaceae</taxon>
        <taxon>Brevibacillus</taxon>
    </lineage>
</organism>
<comment type="pathway">
    <text evidence="8">Lipid metabolism; fatty acid biosynthesis.</text>
</comment>
<comment type="function">
    <text evidence="8">Catalyzes the NADPH-dependent reduction of beta-ketoacyl-ACP substrates to beta-hydroxyacyl-ACP products, the first reductive step in the elongation cycle of fatty acid biosynthesis.</text>
</comment>
<dbReference type="GO" id="GO:0048038">
    <property type="term" value="F:quinone binding"/>
    <property type="evidence" value="ECO:0007669"/>
    <property type="project" value="TreeGrafter"/>
</dbReference>
<dbReference type="EMBL" id="RHHQ01000003">
    <property type="protein sequence ID" value="RNB92442.1"/>
    <property type="molecule type" value="Genomic_DNA"/>
</dbReference>
<dbReference type="InterPro" id="IPR020904">
    <property type="entry name" value="Sc_DH/Rdtase_CS"/>
</dbReference>
<evidence type="ECO:0000313" key="10">
    <source>
        <dbReference type="EMBL" id="RNB92442.1"/>
    </source>
</evidence>
<keyword evidence="8" id="KW-0276">Fatty acid metabolism</keyword>
<dbReference type="Proteomes" id="UP000271031">
    <property type="component" value="Unassembled WGS sequence"/>
</dbReference>
<proteinExistence type="inferred from homology"/>
<feature type="active site" description="Proton acceptor" evidence="6">
    <location>
        <position position="154"/>
    </location>
</feature>
<dbReference type="UniPathway" id="UPA00094"/>
<keyword evidence="8" id="KW-0444">Lipid biosynthesis</keyword>
<comment type="caution">
    <text evidence="10">The sequence shown here is derived from an EMBL/GenBank/DDBJ whole genome shotgun (WGS) entry which is preliminary data.</text>
</comment>
<dbReference type="GO" id="GO:0051287">
    <property type="term" value="F:NAD binding"/>
    <property type="evidence" value="ECO:0007669"/>
    <property type="project" value="UniProtKB-UniRule"/>
</dbReference>
<dbReference type="EC" id="1.1.1.100" evidence="2 8"/>
<dbReference type="InterPro" id="IPR036291">
    <property type="entry name" value="NAD(P)-bd_dom_sf"/>
</dbReference>
<gene>
    <name evidence="10" type="primary">fabG</name>
    <name evidence="10" type="ORF">EDM56_01710</name>
</gene>
<dbReference type="PROSITE" id="PS00061">
    <property type="entry name" value="ADH_SHORT"/>
    <property type="match status" value="1"/>
</dbReference>
<feature type="binding site" evidence="7">
    <location>
        <position position="187"/>
    </location>
    <ligand>
        <name>NADP(+)</name>
        <dbReference type="ChEBI" id="CHEBI:58349"/>
    </ligand>
</feature>
<evidence type="ECO:0000256" key="5">
    <source>
        <dbReference type="ARBA" id="ARBA00048508"/>
    </source>
</evidence>
<evidence type="ECO:0000256" key="3">
    <source>
        <dbReference type="ARBA" id="ARBA00022857"/>
    </source>
</evidence>
<sequence length="246" mass="26315">MRLQDKVALITGGANGIGRATALLFAKNGAKLMIADYDEDEGLETVKALHQLGSEAEFIKVNVANLHEVQHMMDATVARFSRIDVLVNNAGITRDGFLAKMDPTQWDQVIAVNLTGVFYCAQAASRVMLAQGYGVILNAASVVGIYGNIGQTNYTATKSGVIGMTKTWAKELGPKGIRVNAVAPGFIMTSMTEKVPEKVLDSMVQKTPLRRLGQPDDVANAYLYLASDDASFINGVVLSVDGGLTF</sequence>
<dbReference type="GO" id="GO:0006633">
    <property type="term" value="P:fatty acid biosynthetic process"/>
    <property type="evidence" value="ECO:0007669"/>
    <property type="project" value="UniProtKB-UniPathway"/>
</dbReference>
<evidence type="ECO:0000256" key="2">
    <source>
        <dbReference type="ARBA" id="ARBA00012948"/>
    </source>
</evidence>
<evidence type="ECO:0000259" key="9">
    <source>
        <dbReference type="SMART" id="SM00822"/>
    </source>
</evidence>
<comment type="similarity">
    <text evidence="1 8">Belongs to the short-chain dehydrogenases/reductases (SDR) family.</text>
</comment>
<dbReference type="InterPro" id="IPR002347">
    <property type="entry name" value="SDR_fam"/>
</dbReference>
<comment type="subunit">
    <text evidence="8">Homotetramer.</text>
</comment>
<dbReference type="FunFam" id="3.40.50.720:FF:000115">
    <property type="entry name" value="3-oxoacyl-[acyl-carrier-protein] reductase FabG"/>
    <property type="match status" value="1"/>
</dbReference>
<dbReference type="OrthoDB" id="125587at2"/>
<dbReference type="NCBIfam" id="TIGR01830">
    <property type="entry name" value="3oxo_ACP_reduc"/>
    <property type="match status" value="1"/>
</dbReference>
<dbReference type="SUPFAM" id="SSF51735">
    <property type="entry name" value="NAD(P)-binding Rossmann-fold domains"/>
    <property type="match status" value="1"/>
</dbReference>
<feature type="binding site" evidence="7">
    <location>
        <begin position="154"/>
        <end position="158"/>
    </location>
    <ligand>
        <name>NADP(+)</name>
        <dbReference type="ChEBI" id="CHEBI:58349"/>
    </ligand>
</feature>
<keyword evidence="3 7" id="KW-0521">NADP</keyword>
<comment type="catalytic activity">
    <reaction evidence="5 8">
        <text>a (3R)-hydroxyacyl-[ACP] + NADP(+) = a 3-oxoacyl-[ACP] + NADPH + H(+)</text>
        <dbReference type="Rhea" id="RHEA:17397"/>
        <dbReference type="Rhea" id="RHEA-COMP:9916"/>
        <dbReference type="Rhea" id="RHEA-COMP:9945"/>
        <dbReference type="ChEBI" id="CHEBI:15378"/>
        <dbReference type="ChEBI" id="CHEBI:57783"/>
        <dbReference type="ChEBI" id="CHEBI:58349"/>
        <dbReference type="ChEBI" id="CHEBI:78776"/>
        <dbReference type="ChEBI" id="CHEBI:78827"/>
        <dbReference type="EC" id="1.1.1.100"/>
    </reaction>
</comment>
<reference evidence="10 11" key="1">
    <citation type="submission" date="2018-10" db="EMBL/GenBank/DDBJ databases">
        <title>Phylogenomics of Brevibacillus.</title>
        <authorList>
            <person name="Dunlap C."/>
        </authorList>
    </citation>
    <scope>NUCLEOTIDE SEQUENCE [LARGE SCALE GENOMIC DNA]</scope>
    <source>
        <strain evidence="10 11">JCM 15716</strain>
    </source>
</reference>
<evidence type="ECO:0000256" key="8">
    <source>
        <dbReference type="RuleBase" id="RU366074"/>
    </source>
</evidence>
<evidence type="ECO:0000256" key="1">
    <source>
        <dbReference type="ARBA" id="ARBA00006484"/>
    </source>
</evidence>
<evidence type="ECO:0000256" key="7">
    <source>
        <dbReference type="PIRSR" id="PIRSR611284-2"/>
    </source>
</evidence>
<dbReference type="NCBIfam" id="NF005559">
    <property type="entry name" value="PRK07231.1"/>
    <property type="match status" value="1"/>
</dbReference>
<dbReference type="PANTHER" id="PTHR42760">
    <property type="entry name" value="SHORT-CHAIN DEHYDROGENASES/REDUCTASES FAMILY MEMBER"/>
    <property type="match status" value="1"/>
</dbReference>
<keyword evidence="8" id="KW-0443">Lipid metabolism</keyword>
<accession>A0A3M8DWG5</accession>
<dbReference type="NCBIfam" id="NF004198">
    <property type="entry name" value="PRK05653.1-3"/>
    <property type="match status" value="1"/>
</dbReference>
<dbReference type="GO" id="GO:0004316">
    <property type="term" value="F:3-oxoacyl-[acyl-carrier-protein] reductase (NADPH) activity"/>
    <property type="evidence" value="ECO:0007669"/>
    <property type="project" value="UniProtKB-UniRule"/>
</dbReference>
<evidence type="ECO:0000313" key="11">
    <source>
        <dbReference type="Proteomes" id="UP000271031"/>
    </source>
</evidence>
<name>A0A3M8DWG5_9BACL</name>
<dbReference type="InterPro" id="IPR057326">
    <property type="entry name" value="KR_dom"/>
</dbReference>
<protein>
    <recommendedName>
        <fullName evidence="2 8">3-oxoacyl-[acyl-carrier-protein] reductase</fullName>
        <ecNumber evidence="2 8">1.1.1.100</ecNumber>
    </recommendedName>
</protein>
<evidence type="ECO:0000256" key="4">
    <source>
        <dbReference type="ARBA" id="ARBA00023002"/>
    </source>
</evidence>
<feature type="binding site" evidence="7">
    <location>
        <begin position="62"/>
        <end position="63"/>
    </location>
    <ligand>
        <name>NADP(+)</name>
        <dbReference type="ChEBI" id="CHEBI:58349"/>
    </ligand>
</feature>
<keyword evidence="11" id="KW-1185">Reference proteome</keyword>
<keyword evidence="4 8" id="KW-0560">Oxidoreductase</keyword>
<dbReference type="PANTHER" id="PTHR42760:SF133">
    <property type="entry name" value="3-OXOACYL-[ACYL-CARRIER-PROTEIN] REDUCTASE"/>
    <property type="match status" value="1"/>
</dbReference>
<dbReference type="PRINTS" id="PR00081">
    <property type="entry name" value="GDHRDH"/>
</dbReference>
<dbReference type="PRINTS" id="PR00080">
    <property type="entry name" value="SDRFAMILY"/>
</dbReference>
<dbReference type="SMART" id="SM00822">
    <property type="entry name" value="PKS_KR"/>
    <property type="match status" value="1"/>
</dbReference>
<dbReference type="InterPro" id="IPR011284">
    <property type="entry name" value="3oxo_ACP_reduc"/>
</dbReference>